<evidence type="ECO:0000313" key="2">
    <source>
        <dbReference type="EMBL" id="KAG2297844.1"/>
    </source>
</evidence>
<dbReference type="EMBL" id="JAAMPC010000008">
    <property type="protein sequence ID" value="KAG2297844.1"/>
    <property type="molecule type" value="Genomic_DNA"/>
</dbReference>
<name>A0A8X7RZN8_BRACI</name>
<keyword evidence="1" id="KW-0175">Coiled coil</keyword>
<proteinExistence type="predicted"/>
<keyword evidence="3" id="KW-1185">Reference proteome</keyword>
<feature type="coiled-coil region" evidence="1">
    <location>
        <begin position="62"/>
        <end position="89"/>
    </location>
</feature>
<comment type="caution">
    <text evidence="2">The sequence shown here is derived from an EMBL/GenBank/DDBJ whole genome shotgun (WGS) entry which is preliminary data.</text>
</comment>
<reference evidence="2 3" key="1">
    <citation type="submission" date="2020-02" db="EMBL/GenBank/DDBJ databases">
        <authorList>
            <person name="Ma Q."/>
            <person name="Huang Y."/>
            <person name="Song X."/>
            <person name="Pei D."/>
        </authorList>
    </citation>
    <scope>NUCLEOTIDE SEQUENCE [LARGE SCALE GENOMIC DNA]</scope>
    <source>
        <strain evidence="2">Sxm20200214</strain>
        <tissue evidence="2">Leaf</tissue>
    </source>
</reference>
<gene>
    <name evidence="2" type="ORF">Bca52824_034316</name>
</gene>
<dbReference type="Proteomes" id="UP000886595">
    <property type="component" value="Unassembled WGS sequence"/>
</dbReference>
<evidence type="ECO:0000313" key="3">
    <source>
        <dbReference type="Proteomes" id="UP000886595"/>
    </source>
</evidence>
<accession>A0A8X7RZN8</accession>
<evidence type="ECO:0000256" key="1">
    <source>
        <dbReference type="SAM" id="Coils"/>
    </source>
</evidence>
<dbReference type="OrthoDB" id="1127852at2759"/>
<protein>
    <submittedName>
        <fullName evidence="2">Uncharacterized protein</fullName>
    </submittedName>
</protein>
<dbReference type="AlphaFoldDB" id="A0A8X7RZN8"/>
<sequence>MTSLSFIAGQVEKLQCCCFHRHRSSTPSKETPIIKGHYFGFGTLPHPGQPSSPASLDQEEQLRITKEKIALADEKIAMANEKFVRLKNDKADQGKVMKQISRIGR</sequence>
<organism evidence="2 3">
    <name type="scientific">Brassica carinata</name>
    <name type="common">Ethiopian mustard</name>
    <name type="synonym">Abyssinian cabbage</name>
    <dbReference type="NCBI Taxonomy" id="52824"/>
    <lineage>
        <taxon>Eukaryota</taxon>
        <taxon>Viridiplantae</taxon>
        <taxon>Streptophyta</taxon>
        <taxon>Embryophyta</taxon>
        <taxon>Tracheophyta</taxon>
        <taxon>Spermatophyta</taxon>
        <taxon>Magnoliopsida</taxon>
        <taxon>eudicotyledons</taxon>
        <taxon>Gunneridae</taxon>
        <taxon>Pentapetalae</taxon>
        <taxon>rosids</taxon>
        <taxon>malvids</taxon>
        <taxon>Brassicales</taxon>
        <taxon>Brassicaceae</taxon>
        <taxon>Brassiceae</taxon>
        <taxon>Brassica</taxon>
    </lineage>
</organism>